<reference evidence="2" key="1">
    <citation type="submission" date="2021-02" db="EMBL/GenBank/DDBJ databases">
        <authorList>
            <person name="Bekaert M."/>
        </authorList>
    </citation>
    <scope>NUCLEOTIDE SEQUENCE</scope>
    <source>
        <strain evidence="2">IoA-00</strain>
    </source>
</reference>
<dbReference type="PANTHER" id="PTHR21261:SF15">
    <property type="entry name" value="BEATEN PATH IIIA, ISOFORM D-RELATED"/>
    <property type="match status" value="1"/>
</dbReference>
<protein>
    <submittedName>
        <fullName evidence="2">(salmon louse) hypothetical protein</fullName>
    </submittedName>
</protein>
<dbReference type="Gene3D" id="2.60.40.10">
    <property type="entry name" value="Immunoglobulins"/>
    <property type="match status" value="2"/>
</dbReference>
<dbReference type="OrthoDB" id="6415662at2759"/>
<evidence type="ECO:0000313" key="3">
    <source>
        <dbReference type="Proteomes" id="UP000675881"/>
    </source>
</evidence>
<dbReference type="PANTHER" id="PTHR21261">
    <property type="entry name" value="BEAT PROTEIN"/>
    <property type="match status" value="1"/>
</dbReference>
<feature type="domain" description="Ig-like" evidence="1">
    <location>
        <begin position="235"/>
        <end position="275"/>
    </location>
</feature>
<dbReference type="InterPro" id="IPR007110">
    <property type="entry name" value="Ig-like_dom"/>
</dbReference>
<evidence type="ECO:0000259" key="1">
    <source>
        <dbReference type="PROSITE" id="PS50835"/>
    </source>
</evidence>
<dbReference type="InterPro" id="IPR036179">
    <property type="entry name" value="Ig-like_dom_sf"/>
</dbReference>
<gene>
    <name evidence="2" type="ORF">LSAA_15241</name>
</gene>
<organism evidence="2 3">
    <name type="scientific">Lepeophtheirus salmonis</name>
    <name type="common">Salmon louse</name>
    <name type="synonym">Caligus salmonis</name>
    <dbReference type="NCBI Taxonomy" id="72036"/>
    <lineage>
        <taxon>Eukaryota</taxon>
        <taxon>Metazoa</taxon>
        <taxon>Ecdysozoa</taxon>
        <taxon>Arthropoda</taxon>
        <taxon>Crustacea</taxon>
        <taxon>Multicrustacea</taxon>
        <taxon>Hexanauplia</taxon>
        <taxon>Copepoda</taxon>
        <taxon>Siphonostomatoida</taxon>
        <taxon>Caligidae</taxon>
        <taxon>Lepeophtheirus</taxon>
    </lineage>
</organism>
<accession>A0A7R8D8U5</accession>
<evidence type="ECO:0000313" key="2">
    <source>
        <dbReference type="EMBL" id="CAF3037795.1"/>
    </source>
</evidence>
<dbReference type="EMBL" id="HG994588">
    <property type="protein sequence ID" value="CAF3037795.1"/>
    <property type="molecule type" value="Genomic_DNA"/>
</dbReference>
<dbReference type="AlphaFoldDB" id="A0A7R8D8U5"/>
<proteinExistence type="predicted"/>
<dbReference type="PROSITE" id="PS50835">
    <property type="entry name" value="IG_LIKE"/>
    <property type="match status" value="2"/>
</dbReference>
<dbReference type="Proteomes" id="UP000675881">
    <property type="component" value="Chromosome 9"/>
</dbReference>
<dbReference type="SUPFAM" id="SSF48726">
    <property type="entry name" value="Immunoglobulin"/>
    <property type="match status" value="1"/>
</dbReference>
<keyword evidence="3" id="KW-1185">Reference proteome</keyword>
<feature type="domain" description="Ig-like" evidence="1">
    <location>
        <begin position="107"/>
        <end position="201"/>
    </location>
</feature>
<name>A0A7R8D8U5_LEPSM</name>
<dbReference type="InterPro" id="IPR013783">
    <property type="entry name" value="Ig-like_fold"/>
</dbReference>
<sequence>MVGSTKRSSPPLVYIMSGSKSTPSISKISLAPCLERYFFIFFSTHSKTFKIPEIPGTMGPLQRHKRHFQTLNTSILYLLYFATSYLFDVCSSIHLEAVVVPQYKFRGQNATLLCRYELKNNEQLFSLKWYKEETEFYRFMPRDDLRIRGGFKERKLDPHDDSIQTWKVSGIKIDIEKSRPEEVILKRVGFKSTGMYRCEVTAVVRKKGKYQGIQGFVMKESINRMTVVELPKQLPTILGGEIKRTYKPGDFLNLTCTSAPSNPPAKLQWILNGREIDEFFVEEQYLLNKHRGLFSSVIGLMLPLDESHFENGELRIRCRGTIAAEFWKKKKDVENVFTEREKIVKVLEIRESQWPNSSGSYLRSSPASFFWTFFIAMDYLLSYNTIMSIILYR</sequence>